<dbReference type="GO" id="GO:0009143">
    <property type="term" value="P:nucleoside triphosphate catabolic process"/>
    <property type="evidence" value="ECO:0007669"/>
    <property type="project" value="InterPro"/>
</dbReference>
<dbReference type="EC" id="3.6.1.19" evidence="3"/>
<dbReference type="SUPFAM" id="SSF52972">
    <property type="entry name" value="ITPase-like"/>
    <property type="match status" value="1"/>
</dbReference>
<dbReference type="Gene3D" id="3.90.950.10">
    <property type="match status" value="1"/>
</dbReference>
<gene>
    <name evidence="3" type="primary">rdgB</name>
</gene>
<dbReference type="PANTHER" id="PTHR11067:SF9">
    <property type="entry name" value="INOSINE TRIPHOSPHATE PYROPHOSPHATASE"/>
    <property type="match status" value="1"/>
</dbReference>
<dbReference type="PANTHER" id="PTHR11067">
    <property type="entry name" value="INOSINE TRIPHOSPHATE PYROPHOSPHATASE/HAM1 PROTEIN"/>
    <property type="match status" value="1"/>
</dbReference>
<dbReference type="GO" id="GO:0005737">
    <property type="term" value="C:cytoplasm"/>
    <property type="evidence" value="ECO:0007669"/>
    <property type="project" value="TreeGrafter"/>
</dbReference>
<evidence type="ECO:0000256" key="2">
    <source>
        <dbReference type="ARBA" id="ARBA00022801"/>
    </source>
</evidence>
<dbReference type="AlphaFoldDB" id="A0A075FPX1"/>
<evidence type="ECO:0000313" key="3">
    <source>
        <dbReference type="EMBL" id="AIE93268.1"/>
    </source>
</evidence>
<comment type="similarity">
    <text evidence="1">Belongs to the HAM1 NTPase family.</text>
</comment>
<evidence type="ECO:0000256" key="1">
    <source>
        <dbReference type="ARBA" id="ARBA00008023"/>
    </source>
</evidence>
<proteinExistence type="inferred from homology"/>
<dbReference type="InterPro" id="IPR002637">
    <property type="entry name" value="RdgB/HAM1"/>
</dbReference>
<reference evidence="3" key="1">
    <citation type="journal article" date="2014" name="Genome Biol. Evol.">
        <title>Pangenome evidence for extensive interdomain horizontal transfer affecting lineage core and shell genes in uncultured planktonic thaumarchaeota and euryarchaeota.</title>
        <authorList>
            <person name="Deschamps P."/>
            <person name="Zivanovic Y."/>
            <person name="Moreira D."/>
            <person name="Rodriguez-Valera F."/>
            <person name="Lopez-Garcia P."/>
        </authorList>
    </citation>
    <scope>NUCLEOTIDE SEQUENCE</scope>
</reference>
<organism evidence="3">
    <name type="scientific">uncultured marine group II/III euryarchaeote AD1000_33_C07</name>
    <dbReference type="NCBI Taxonomy" id="1457756"/>
    <lineage>
        <taxon>Archaea</taxon>
        <taxon>Methanobacteriati</taxon>
        <taxon>Methanobacteriota</taxon>
        <taxon>environmental samples</taxon>
    </lineage>
</organism>
<keyword evidence="2 3" id="KW-0378">Hydrolase</keyword>
<dbReference type="Pfam" id="PF01725">
    <property type="entry name" value="Ham1p_like"/>
    <property type="match status" value="1"/>
</dbReference>
<dbReference type="InterPro" id="IPR029001">
    <property type="entry name" value="ITPase-like_fam"/>
</dbReference>
<protein>
    <submittedName>
        <fullName evidence="3">Xanthosine triphosphate pyrophosphatase (RdgB)</fullName>
        <ecNumber evidence="3">3.6.1.19</ecNumber>
    </submittedName>
</protein>
<dbReference type="CDD" id="cd00515">
    <property type="entry name" value="HAM1"/>
    <property type="match status" value="1"/>
</dbReference>
<sequence>MRILFATSNPNKVEEASSVLGQSGHRVEQLLLDGEPPDFDEPKELGLEAVAVAKIQQALGLIRGTGLEGSAIMVEDSGIFLDAFDDWPGAESSDVEREIGLEGVLSMLSDGRQRGAEYRAVAIVSDGFGMWVGTGVCRGRISDEARGDEGFGYDPIFVPDDGNGRTFGEWREGKSSGITHRAKAMNRLAELLGSPSR</sequence>
<accession>A0A075FPX1</accession>
<name>A0A075FPX1_9EURY</name>
<dbReference type="GO" id="GO:0047429">
    <property type="term" value="F:nucleoside triphosphate diphosphatase activity"/>
    <property type="evidence" value="ECO:0007669"/>
    <property type="project" value="InterPro"/>
</dbReference>
<dbReference type="EMBL" id="KF900390">
    <property type="protein sequence ID" value="AIE93268.1"/>
    <property type="molecule type" value="Genomic_DNA"/>
</dbReference>